<sequence>DWLRRRARPAQTSGKACSDVAQGLLRRRARLAVTSRKTGSDVAEDWLRRRGRLADKKTHLLNTPRLHHCSFLYGAVTPLDVAEDGLDVAEDGLDLAQDEQHVAQDEQHVAQDEQDKRPTRSTAQDRLRSRGRLAQTMSFGDYTAEPIPSTPPHCTPHRLAASLHPTLDVKGSAAGGIMRQRIDVPSVNVRSWKGQRPTDTAHVMPWYSFHSFGEKRTSTPHPPHFSTTSTESDSALVSATRPRRDRV</sequence>
<feature type="non-terminal residue" evidence="2">
    <location>
        <position position="247"/>
    </location>
</feature>
<dbReference type="InParanoid" id="A0A5C3NKR7"/>
<evidence type="ECO:0000313" key="3">
    <source>
        <dbReference type="Proteomes" id="UP000308197"/>
    </source>
</evidence>
<name>A0A5C3NKR7_9APHY</name>
<dbReference type="Proteomes" id="UP000308197">
    <property type="component" value="Unassembled WGS sequence"/>
</dbReference>
<keyword evidence="3" id="KW-1185">Reference proteome</keyword>
<accession>A0A5C3NKR7</accession>
<dbReference type="AlphaFoldDB" id="A0A5C3NKR7"/>
<organism evidence="2 3">
    <name type="scientific">Polyporus arcularius HHB13444</name>
    <dbReference type="NCBI Taxonomy" id="1314778"/>
    <lineage>
        <taxon>Eukaryota</taxon>
        <taxon>Fungi</taxon>
        <taxon>Dikarya</taxon>
        <taxon>Basidiomycota</taxon>
        <taxon>Agaricomycotina</taxon>
        <taxon>Agaricomycetes</taxon>
        <taxon>Polyporales</taxon>
        <taxon>Polyporaceae</taxon>
        <taxon>Polyporus</taxon>
    </lineage>
</organism>
<evidence type="ECO:0000256" key="1">
    <source>
        <dbReference type="SAM" id="MobiDB-lite"/>
    </source>
</evidence>
<gene>
    <name evidence="2" type="ORF">K466DRAFT_571372</name>
</gene>
<proteinExistence type="predicted"/>
<evidence type="ECO:0000313" key="2">
    <source>
        <dbReference type="EMBL" id="TFK77612.1"/>
    </source>
</evidence>
<protein>
    <submittedName>
        <fullName evidence="2">Uncharacterized protein</fullName>
    </submittedName>
</protein>
<feature type="non-terminal residue" evidence="2">
    <location>
        <position position="1"/>
    </location>
</feature>
<feature type="region of interest" description="Disordered" evidence="1">
    <location>
        <begin position="105"/>
        <end position="128"/>
    </location>
</feature>
<reference evidence="2 3" key="1">
    <citation type="journal article" date="2019" name="Nat. Ecol. Evol.">
        <title>Megaphylogeny resolves global patterns of mushroom evolution.</title>
        <authorList>
            <person name="Varga T."/>
            <person name="Krizsan K."/>
            <person name="Foldi C."/>
            <person name="Dima B."/>
            <person name="Sanchez-Garcia M."/>
            <person name="Sanchez-Ramirez S."/>
            <person name="Szollosi G.J."/>
            <person name="Szarkandi J.G."/>
            <person name="Papp V."/>
            <person name="Albert L."/>
            <person name="Andreopoulos W."/>
            <person name="Angelini C."/>
            <person name="Antonin V."/>
            <person name="Barry K.W."/>
            <person name="Bougher N.L."/>
            <person name="Buchanan P."/>
            <person name="Buyck B."/>
            <person name="Bense V."/>
            <person name="Catcheside P."/>
            <person name="Chovatia M."/>
            <person name="Cooper J."/>
            <person name="Damon W."/>
            <person name="Desjardin D."/>
            <person name="Finy P."/>
            <person name="Geml J."/>
            <person name="Haridas S."/>
            <person name="Hughes K."/>
            <person name="Justo A."/>
            <person name="Karasinski D."/>
            <person name="Kautmanova I."/>
            <person name="Kiss B."/>
            <person name="Kocsube S."/>
            <person name="Kotiranta H."/>
            <person name="LaButti K.M."/>
            <person name="Lechner B.E."/>
            <person name="Liimatainen K."/>
            <person name="Lipzen A."/>
            <person name="Lukacs Z."/>
            <person name="Mihaltcheva S."/>
            <person name="Morgado L.N."/>
            <person name="Niskanen T."/>
            <person name="Noordeloos M.E."/>
            <person name="Ohm R.A."/>
            <person name="Ortiz-Santana B."/>
            <person name="Ovrebo C."/>
            <person name="Racz N."/>
            <person name="Riley R."/>
            <person name="Savchenko A."/>
            <person name="Shiryaev A."/>
            <person name="Soop K."/>
            <person name="Spirin V."/>
            <person name="Szebenyi C."/>
            <person name="Tomsovsky M."/>
            <person name="Tulloss R.E."/>
            <person name="Uehling J."/>
            <person name="Grigoriev I.V."/>
            <person name="Vagvolgyi C."/>
            <person name="Papp T."/>
            <person name="Martin F.M."/>
            <person name="Miettinen O."/>
            <person name="Hibbett D.S."/>
            <person name="Nagy L.G."/>
        </authorList>
    </citation>
    <scope>NUCLEOTIDE SEQUENCE [LARGE SCALE GENOMIC DNA]</scope>
    <source>
        <strain evidence="2 3">HHB13444</strain>
    </source>
</reference>
<dbReference type="EMBL" id="ML213407">
    <property type="protein sequence ID" value="TFK77612.1"/>
    <property type="molecule type" value="Genomic_DNA"/>
</dbReference>
<feature type="region of interest" description="Disordered" evidence="1">
    <location>
        <begin position="214"/>
        <end position="247"/>
    </location>
</feature>